<dbReference type="STRING" id="246404.A0A507D2N4"/>
<dbReference type="AlphaFoldDB" id="A0A507D2N4"/>
<accession>A0A507D2N4</accession>
<dbReference type="PANTHER" id="PTHR46564:SF1">
    <property type="entry name" value="TRANSPOSASE"/>
    <property type="match status" value="1"/>
</dbReference>
<dbReference type="OrthoDB" id="2388844at2759"/>
<dbReference type="PANTHER" id="PTHR46564">
    <property type="entry name" value="TRANSPOSASE"/>
    <property type="match status" value="1"/>
</dbReference>
<organism evidence="1 2">
    <name type="scientific">Chytriomyces confervae</name>
    <dbReference type="NCBI Taxonomy" id="246404"/>
    <lineage>
        <taxon>Eukaryota</taxon>
        <taxon>Fungi</taxon>
        <taxon>Fungi incertae sedis</taxon>
        <taxon>Chytridiomycota</taxon>
        <taxon>Chytridiomycota incertae sedis</taxon>
        <taxon>Chytridiomycetes</taxon>
        <taxon>Chytridiales</taxon>
        <taxon>Chytriomycetaceae</taxon>
        <taxon>Chytriomyces</taxon>
    </lineage>
</organism>
<dbReference type="Proteomes" id="UP000320333">
    <property type="component" value="Unassembled WGS sequence"/>
</dbReference>
<dbReference type="EMBL" id="QEAP01001401">
    <property type="protein sequence ID" value="TPX45769.1"/>
    <property type="molecule type" value="Genomic_DNA"/>
</dbReference>
<dbReference type="InterPro" id="IPR009057">
    <property type="entry name" value="Homeodomain-like_sf"/>
</dbReference>
<protein>
    <recommendedName>
        <fullName evidence="3">Winged helix-turn helix domain-containing protein</fullName>
    </recommendedName>
</protein>
<sequence length="184" mass="21466">MTYSKDIRALVRLDAIQGKSVEFTSMRLNIHKRTVIRMRKCWEDYGTLFNPLTCRSGAPRTIDSAHQRVLQALVQSRADWYLQELQEEMAFALGKPVPLTTVWRALDREGITHMQLAVRAQERNEQDRAAFLARMAQYPREYFVFTDEAANDDKTLERRYGWAPRGGRPRATHCAFYSRNSLHD</sequence>
<keyword evidence="2" id="KW-1185">Reference proteome</keyword>
<gene>
    <name evidence="1" type="ORF">CcCBS67573_g10350</name>
</gene>
<evidence type="ECO:0000313" key="1">
    <source>
        <dbReference type="EMBL" id="TPX45769.1"/>
    </source>
</evidence>
<reference evidence="1 2" key="1">
    <citation type="journal article" date="2019" name="Sci. Rep.">
        <title>Comparative genomics of chytrid fungi reveal insights into the obligate biotrophic and pathogenic lifestyle of Synchytrium endobioticum.</title>
        <authorList>
            <person name="van de Vossenberg B.T.L.H."/>
            <person name="Warris S."/>
            <person name="Nguyen H.D.T."/>
            <person name="van Gent-Pelzer M.P.E."/>
            <person name="Joly D.L."/>
            <person name="van de Geest H.C."/>
            <person name="Bonants P.J.M."/>
            <person name="Smith D.S."/>
            <person name="Levesque C.A."/>
            <person name="van der Lee T.A.J."/>
        </authorList>
    </citation>
    <scope>NUCLEOTIDE SEQUENCE [LARGE SCALE GENOMIC DNA]</scope>
    <source>
        <strain evidence="1 2">CBS 675.73</strain>
    </source>
</reference>
<name>A0A507D2N4_9FUNG</name>
<evidence type="ECO:0000313" key="2">
    <source>
        <dbReference type="Proteomes" id="UP000320333"/>
    </source>
</evidence>
<proteinExistence type="predicted"/>
<dbReference type="SUPFAM" id="SSF46689">
    <property type="entry name" value="Homeodomain-like"/>
    <property type="match status" value="1"/>
</dbReference>
<evidence type="ECO:0008006" key="3">
    <source>
        <dbReference type="Google" id="ProtNLM"/>
    </source>
</evidence>
<comment type="caution">
    <text evidence="1">The sequence shown here is derived from an EMBL/GenBank/DDBJ whole genome shotgun (WGS) entry which is preliminary data.</text>
</comment>